<dbReference type="Pfam" id="PF02146">
    <property type="entry name" value="SIR2"/>
    <property type="match status" value="1"/>
</dbReference>
<keyword evidence="2 8" id="KW-0808">Transferase</keyword>
<dbReference type="InterPro" id="IPR026590">
    <property type="entry name" value="Ssirtuin_cat_dom"/>
</dbReference>
<dbReference type="InterPro" id="IPR026591">
    <property type="entry name" value="Sirtuin_cat_small_dom_sf"/>
</dbReference>
<accession>A0A510E1L3</accession>
<dbReference type="GO" id="GO:0005737">
    <property type="term" value="C:cytoplasm"/>
    <property type="evidence" value="ECO:0007669"/>
    <property type="project" value="UniProtKB-SubCell"/>
</dbReference>
<feature type="binding site" evidence="8">
    <location>
        <position position="99"/>
    </location>
    <ligand>
        <name>nicotinamide</name>
        <dbReference type="ChEBI" id="CHEBI:17154"/>
    </ligand>
</feature>
<dbReference type="SUPFAM" id="SSF52467">
    <property type="entry name" value="DHS-like NAD/FAD-binding domain"/>
    <property type="match status" value="1"/>
</dbReference>
<dbReference type="EC" id="2.3.1.286" evidence="8"/>
<feature type="binding site" evidence="8">
    <location>
        <position position="99"/>
    </location>
    <ligand>
        <name>NAD(+)</name>
        <dbReference type="ChEBI" id="CHEBI:57540"/>
    </ligand>
</feature>
<dbReference type="PANTHER" id="PTHR11085:SF11">
    <property type="entry name" value="NAD-DEPENDENT PROTEIN DEACETYLASE"/>
    <property type="match status" value="1"/>
</dbReference>
<feature type="binding site" evidence="8">
    <location>
        <position position="32"/>
    </location>
    <ligand>
        <name>NAD(+)</name>
        <dbReference type="ChEBI" id="CHEBI:57540"/>
    </ligand>
</feature>
<keyword evidence="1 8" id="KW-0963">Cytoplasm</keyword>
<dbReference type="PROSITE" id="PS50305">
    <property type="entry name" value="SIRTUIN"/>
    <property type="match status" value="1"/>
</dbReference>
<feature type="binding site" evidence="8">
    <location>
        <position position="33"/>
    </location>
    <ligand>
        <name>NAD(+)</name>
        <dbReference type="ChEBI" id="CHEBI:57540"/>
    </ligand>
</feature>
<dbReference type="HAMAP" id="MF_01968">
    <property type="entry name" value="Sirtuin_ClassU"/>
    <property type="match status" value="1"/>
</dbReference>
<evidence type="ECO:0000256" key="6">
    <source>
        <dbReference type="ARBA" id="ARBA00023027"/>
    </source>
</evidence>
<dbReference type="Proteomes" id="UP000325030">
    <property type="component" value="Chromosome"/>
</dbReference>
<gene>
    <name evidence="8" type="primary">cobB</name>
    <name evidence="11" type="ORF">IC007_0893</name>
</gene>
<dbReference type="GO" id="GO:0008270">
    <property type="term" value="F:zinc ion binding"/>
    <property type="evidence" value="ECO:0007669"/>
    <property type="project" value="UniProtKB-UniRule"/>
</dbReference>
<dbReference type="GO" id="GO:0017136">
    <property type="term" value="F:histone deacetylase activity, NAD-dependent"/>
    <property type="evidence" value="ECO:0007669"/>
    <property type="project" value="TreeGrafter"/>
</dbReference>
<sequence length="248" mass="27708">MYEKIVEYLLSSSYQIAFTGAGMSTGSGISDFRGPNGLWKRYSPEIASADFLRKDPKSFWEFYSVRMRGLFEASANPSHKALAEMERMGLLKWVITQNIDGLHQQGGSRNVIEIHGTMRRSYCSTCFEPYESSEVLKMIDQGQNPPLCKCGGVIRPDVVLFSEPVKEIERALKIASRADLVMAIGTSLTVYPANLVPRTVKENGGRLIIVNMEETPLDEVADEVVRGQVEKVLPEIVEEIKSELGKVR</sequence>
<evidence type="ECO:0000256" key="5">
    <source>
        <dbReference type="ARBA" id="ARBA00023015"/>
    </source>
</evidence>
<dbReference type="GO" id="GO:0070403">
    <property type="term" value="F:NAD+ binding"/>
    <property type="evidence" value="ECO:0007669"/>
    <property type="project" value="UniProtKB-UniRule"/>
</dbReference>
<reference evidence="12" key="1">
    <citation type="submission" date="2018-09" db="EMBL/GenBank/DDBJ databases">
        <title>Complete Genome Sequencing of Sulfolobus sp. JCM 16834.</title>
        <authorList>
            <person name="Kato S."/>
            <person name="Itoh T."/>
            <person name="Ohkuma M."/>
        </authorList>
    </citation>
    <scope>NUCLEOTIDE SEQUENCE [LARGE SCALE GENOMIC DNA]</scope>
    <source>
        <strain evidence="12">IC-007</strain>
    </source>
</reference>
<evidence type="ECO:0000256" key="4">
    <source>
        <dbReference type="ARBA" id="ARBA00022833"/>
    </source>
</evidence>
<feature type="binding site" evidence="8">
    <location>
        <position position="100"/>
    </location>
    <ligand>
        <name>NAD(+)</name>
        <dbReference type="ChEBI" id="CHEBI:57540"/>
    </ligand>
</feature>
<feature type="binding site" evidence="8">
    <location>
        <position position="25"/>
    </location>
    <ligand>
        <name>NAD(+)</name>
        <dbReference type="ChEBI" id="CHEBI:57540"/>
    </ligand>
</feature>
<comment type="subcellular location">
    <subcellularLocation>
        <location evidence="8">Cytoplasm</location>
    </subcellularLocation>
</comment>
<feature type="binding site" evidence="8 9">
    <location>
        <position position="126"/>
    </location>
    <ligand>
        <name>Zn(2+)</name>
        <dbReference type="ChEBI" id="CHEBI:29105"/>
    </ligand>
</feature>
<evidence type="ECO:0000259" key="10">
    <source>
        <dbReference type="PROSITE" id="PS50305"/>
    </source>
</evidence>
<evidence type="ECO:0000256" key="8">
    <source>
        <dbReference type="HAMAP-Rule" id="MF_01968"/>
    </source>
</evidence>
<dbReference type="RefSeq" id="WP_149564755.1">
    <property type="nucleotide sequence ID" value="NZ_AP018930.1"/>
</dbReference>
<evidence type="ECO:0000256" key="9">
    <source>
        <dbReference type="PROSITE-ProRule" id="PRU00236"/>
    </source>
</evidence>
<dbReference type="GeneID" id="41717287"/>
<evidence type="ECO:0000256" key="3">
    <source>
        <dbReference type="ARBA" id="ARBA00022723"/>
    </source>
</evidence>
<organism evidence="11 12">
    <name type="scientific">Sulfuracidifex tepidarius</name>
    <dbReference type="NCBI Taxonomy" id="1294262"/>
    <lineage>
        <taxon>Archaea</taxon>
        <taxon>Thermoproteota</taxon>
        <taxon>Thermoprotei</taxon>
        <taxon>Sulfolobales</taxon>
        <taxon>Sulfolobaceae</taxon>
        <taxon>Sulfuracidifex</taxon>
    </lineage>
</organism>
<feature type="binding site" evidence="8">
    <location>
        <position position="211"/>
    </location>
    <ligand>
        <name>NAD(+)</name>
        <dbReference type="ChEBI" id="CHEBI:57540"/>
    </ligand>
</feature>
<dbReference type="Gene3D" id="3.30.1600.10">
    <property type="entry name" value="SIR2/SIRT2 'Small Domain"/>
    <property type="match status" value="1"/>
</dbReference>
<comment type="similarity">
    <text evidence="8">Belongs to the sirtuin family. Class U subfamily.</text>
</comment>
<evidence type="ECO:0000256" key="1">
    <source>
        <dbReference type="ARBA" id="ARBA00022490"/>
    </source>
</evidence>
<evidence type="ECO:0000313" key="11">
    <source>
        <dbReference type="EMBL" id="BBG26385.1"/>
    </source>
</evidence>
<dbReference type="PANTHER" id="PTHR11085">
    <property type="entry name" value="NAD-DEPENDENT PROTEIN DEACYLASE SIRTUIN-5, MITOCHONDRIAL-RELATED"/>
    <property type="match status" value="1"/>
</dbReference>
<dbReference type="EMBL" id="AP018930">
    <property type="protein sequence ID" value="BBG26385.1"/>
    <property type="molecule type" value="Genomic_DNA"/>
</dbReference>
<dbReference type="NCBIfam" id="NF001753">
    <property type="entry name" value="PRK00481.1-3"/>
    <property type="match status" value="1"/>
</dbReference>
<evidence type="ECO:0000256" key="2">
    <source>
        <dbReference type="ARBA" id="ARBA00022679"/>
    </source>
</evidence>
<feature type="domain" description="Deacetylase sirtuin-type" evidence="10">
    <location>
        <begin position="1"/>
        <end position="243"/>
    </location>
</feature>
<feature type="binding site" evidence="8">
    <location>
        <position position="115"/>
    </location>
    <ligand>
        <name>NAD(+)</name>
        <dbReference type="ChEBI" id="CHEBI:57540"/>
    </ligand>
</feature>
<feature type="binding site" evidence="8">
    <location>
        <position position="21"/>
    </location>
    <ligand>
        <name>NAD(+)</name>
        <dbReference type="ChEBI" id="CHEBI:57540"/>
    </ligand>
</feature>
<comment type="function">
    <text evidence="8">NAD-dependent protein deacetylase which modulates the activities of several enzymes which are inactive in their acetylated form. Deacetylates the N-terminal lysine residue of Alba, the major archaeal chromatin protein and that, in turn, increases Alba's DNA binding affinity, thereby repressing transcription.</text>
</comment>
<keyword evidence="7 8" id="KW-0804">Transcription</keyword>
<feature type="binding site" evidence="8">
    <location>
        <position position="229"/>
    </location>
    <ligand>
        <name>NAD(+)</name>
        <dbReference type="ChEBI" id="CHEBI:57540"/>
    </ligand>
</feature>
<dbReference type="NCBIfam" id="NF040867">
    <property type="entry name" value="prot_deacyl_CobB"/>
    <property type="match status" value="1"/>
</dbReference>
<feature type="binding site" evidence="8 9">
    <location>
        <position position="148"/>
    </location>
    <ligand>
        <name>Zn(2+)</name>
        <dbReference type="ChEBI" id="CHEBI:29105"/>
    </ligand>
</feature>
<protein>
    <recommendedName>
        <fullName evidence="8">NAD-dependent protein deacetylase</fullName>
        <ecNumber evidence="8">2.3.1.286</ecNumber>
    </recommendedName>
    <alternativeName>
        <fullName evidence="8">Regulatory protein SIR2 homolog</fullName>
    </alternativeName>
</protein>
<keyword evidence="5 8" id="KW-0805">Transcription regulation</keyword>
<feature type="binding site" evidence="8">
    <location>
        <position position="97"/>
    </location>
    <ligand>
        <name>NAD(+)</name>
        <dbReference type="ChEBI" id="CHEBI:57540"/>
    </ligand>
</feature>
<evidence type="ECO:0000256" key="7">
    <source>
        <dbReference type="ARBA" id="ARBA00023163"/>
    </source>
</evidence>
<dbReference type="InterPro" id="IPR050134">
    <property type="entry name" value="NAD-dep_sirtuin_deacylases"/>
</dbReference>
<dbReference type="InterPro" id="IPR029035">
    <property type="entry name" value="DHS-like_NAD/FAD-binding_dom"/>
</dbReference>
<comment type="catalytic activity">
    <reaction evidence="8">
        <text>N(6)-acetyl-L-lysyl-[protein] + NAD(+) + H2O = 2''-O-acetyl-ADP-D-ribose + nicotinamide + L-lysyl-[protein]</text>
        <dbReference type="Rhea" id="RHEA:43636"/>
        <dbReference type="Rhea" id="RHEA-COMP:9752"/>
        <dbReference type="Rhea" id="RHEA-COMP:10731"/>
        <dbReference type="ChEBI" id="CHEBI:15377"/>
        <dbReference type="ChEBI" id="CHEBI:17154"/>
        <dbReference type="ChEBI" id="CHEBI:29969"/>
        <dbReference type="ChEBI" id="CHEBI:57540"/>
        <dbReference type="ChEBI" id="CHEBI:61930"/>
        <dbReference type="ChEBI" id="CHEBI:83767"/>
        <dbReference type="EC" id="2.3.1.286"/>
    </reaction>
</comment>
<keyword evidence="6 8" id="KW-0520">NAD</keyword>
<dbReference type="InterPro" id="IPR028628">
    <property type="entry name" value="Sirtuin_class_U"/>
</dbReference>
<dbReference type="AlphaFoldDB" id="A0A510E1L3"/>
<dbReference type="Gene3D" id="3.40.50.1220">
    <property type="entry name" value="TPP-binding domain"/>
    <property type="match status" value="1"/>
</dbReference>
<evidence type="ECO:0000313" key="12">
    <source>
        <dbReference type="Proteomes" id="UP000325030"/>
    </source>
</evidence>
<feature type="binding site" evidence="8">
    <location>
        <position position="187"/>
    </location>
    <ligand>
        <name>NAD(+)</name>
        <dbReference type="ChEBI" id="CHEBI:57540"/>
    </ligand>
</feature>
<keyword evidence="4 8" id="KW-0862">Zinc</keyword>
<keyword evidence="3 8" id="KW-0479">Metal-binding</keyword>
<feature type="binding site" evidence="8 9">
    <location>
        <position position="123"/>
    </location>
    <ligand>
        <name>Zn(2+)</name>
        <dbReference type="ChEBI" id="CHEBI:29105"/>
    </ligand>
</feature>
<feature type="active site" description="Proton acceptor" evidence="8 9">
    <location>
        <position position="115"/>
    </location>
</feature>
<feature type="binding site" evidence="8">
    <location>
        <position position="32"/>
    </location>
    <ligand>
        <name>nicotinamide</name>
        <dbReference type="ChEBI" id="CHEBI:17154"/>
    </ligand>
</feature>
<dbReference type="InterPro" id="IPR003000">
    <property type="entry name" value="Sirtuin"/>
</dbReference>
<feature type="binding site" evidence="8">
    <location>
        <position position="186"/>
    </location>
    <ligand>
        <name>NAD(+)</name>
        <dbReference type="ChEBI" id="CHEBI:57540"/>
    </ligand>
</feature>
<proteinExistence type="inferred from homology"/>
<comment type="caution">
    <text evidence="8">Lacks conserved residue(s) required for the propagation of feature annotation.</text>
</comment>
<name>A0A510E1L3_9CREN</name>
<feature type="binding site" evidence="8">
    <location>
        <position position="100"/>
    </location>
    <ligand>
        <name>nicotinamide</name>
        <dbReference type="ChEBI" id="CHEBI:17154"/>
    </ligand>
</feature>
<feature type="binding site" evidence="8 9">
    <location>
        <position position="150"/>
    </location>
    <ligand>
        <name>Zn(2+)</name>
        <dbReference type="ChEBI" id="CHEBI:29105"/>
    </ligand>
</feature>
<comment type="cofactor">
    <cofactor evidence="8">
        <name>Zn(2+)</name>
        <dbReference type="ChEBI" id="CHEBI:29105"/>
    </cofactor>
    <text evidence="8">Binds 1 zinc ion per subunit.</text>
</comment>